<evidence type="ECO:0000313" key="1">
    <source>
        <dbReference type="EMBL" id="NNG34264.1"/>
    </source>
</evidence>
<gene>
    <name evidence="1" type="ORF">HKD39_00715</name>
</gene>
<accession>A0A848ZZM1</accession>
<name>A0A848ZZM1_9ACTN</name>
<evidence type="ECO:0000313" key="2">
    <source>
        <dbReference type="Proteomes" id="UP000562984"/>
    </source>
</evidence>
<keyword evidence="2" id="KW-1185">Reference proteome</keyword>
<sequence length="208" mass="22730">MRLSQSERQALADEFIKAGPDAPTLCAGWNTADLLNHLTIRESRPDAALGRVVGPLRSHAAKVVGELNSAPWLERVERFRAGPPRWNPMGWGPIDRLTNSAEMFVHHEDVRRGAPGWQPRALSPEQRQQVEAVLDSRMMSLVLRKLDCGVRAQLPDRSIELRAGEPMATVVGEPAEVLLWALGRDASQVEVTGSAAAVAAVRAGRRGI</sequence>
<dbReference type="SUPFAM" id="SSF109854">
    <property type="entry name" value="DinB/YfiT-like putative metalloenzymes"/>
    <property type="match status" value="1"/>
</dbReference>
<dbReference type="InterPro" id="IPR034660">
    <property type="entry name" value="DinB/YfiT-like"/>
</dbReference>
<dbReference type="AlphaFoldDB" id="A0A848ZZM1"/>
<dbReference type="InterPro" id="IPR017519">
    <property type="entry name" value="CHP03085"/>
</dbReference>
<protein>
    <submittedName>
        <fullName evidence="1">TIGR03085 family protein</fullName>
    </submittedName>
</protein>
<proteinExistence type="predicted"/>
<organism evidence="1 2">
    <name type="scientific">Nakamurella aerolata</name>
    <dbReference type="NCBI Taxonomy" id="1656892"/>
    <lineage>
        <taxon>Bacteria</taxon>
        <taxon>Bacillati</taxon>
        <taxon>Actinomycetota</taxon>
        <taxon>Actinomycetes</taxon>
        <taxon>Nakamurellales</taxon>
        <taxon>Nakamurellaceae</taxon>
        <taxon>Nakamurella</taxon>
    </lineage>
</organism>
<reference evidence="1 2" key="1">
    <citation type="submission" date="2020-05" db="EMBL/GenBank/DDBJ databases">
        <title>Nakamurella sp. DB0629 isolated from air conditioner.</title>
        <authorList>
            <person name="Kim D.H."/>
            <person name="Kim D.-U."/>
        </authorList>
    </citation>
    <scope>NUCLEOTIDE SEQUENCE [LARGE SCALE GENOMIC DNA]</scope>
    <source>
        <strain evidence="1 2">DB0629</strain>
    </source>
</reference>
<dbReference type="Proteomes" id="UP000562984">
    <property type="component" value="Unassembled WGS sequence"/>
</dbReference>
<dbReference type="NCBIfam" id="TIGR03083">
    <property type="entry name" value="maleylpyruvate isomerase family mycothiol-dependent enzyme"/>
    <property type="match status" value="1"/>
</dbReference>
<dbReference type="EMBL" id="JABEND010000001">
    <property type="protein sequence ID" value="NNG34264.1"/>
    <property type="molecule type" value="Genomic_DNA"/>
</dbReference>
<dbReference type="NCBIfam" id="TIGR03085">
    <property type="entry name" value="TIGR03085 family metal-binding protein"/>
    <property type="match status" value="1"/>
</dbReference>
<dbReference type="InterPro" id="IPR017517">
    <property type="entry name" value="Maleyloyr_isom"/>
</dbReference>
<comment type="caution">
    <text evidence="1">The sequence shown here is derived from an EMBL/GenBank/DDBJ whole genome shotgun (WGS) entry which is preliminary data.</text>
</comment>
<dbReference type="RefSeq" id="WP_171197932.1">
    <property type="nucleotide sequence ID" value="NZ_JABEND010000001.1"/>
</dbReference>